<evidence type="ECO:0000256" key="3">
    <source>
        <dbReference type="PIRSR" id="PIRSR607837-1"/>
    </source>
</evidence>
<dbReference type="PANTHER" id="PTHR37302:SF3">
    <property type="entry name" value="DAMAGE-INDUCIBLE PROTEIN DINB"/>
    <property type="match status" value="1"/>
</dbReference>
<gene>
    <name evidence="4" type="ORF">FA046_10090</name>
</gene>
<evidence type="ECO:0000256" key="2">
    <source>
        <dbReference type="ARBA" id="ARBA00022723"/>
    </source>
</evidence>
<evidence type="ECO:0000256" key="1">
    <source>
        <dbReference type="ARBA" id="ARBA00008635"/>
    </source>
</evidence>
<reference evidence="4 5" key="1">
    <citation type="submission" date="2019-04" db="EMBL/GenBank/DDBJ databases">
        <title>Pedobacter sp. AR-3-17 sp. nov., isolated from Arctic soil.</title>
        <authorList>
            <person name="Dahal R.H."/>
            <person name="Kim D.-U."/>
        </authorList>
    </citation>
    <scope>NUCLEOTIDE SEQUENCE [LARGE SCALE GENOMIC DNA]</scope>
    <source>
        <strain evidence="4 5">AR-3-17</strain>
    </source>
</reference>
<evidence type="ECO:0000313" key="4">
    <source>
        <dbReference type="EMBL" id="TKB97705.1"/>
    </source>
</evidence>
<feature type="binding site" evidence="3">
    <location>
        <position position="43"/>
    </location>
    <ligand>
        <name>a divalent metal cation</name>
        <dbReference type="ChEBI" id="CHEBI:60240"/>
    </ligand>
</feature>
<dbReference type="OrthoDB" id="9811413at2"/>
<sequence>MFKQLKSHFINLFNYEAWANQQIWTSIEEKPLLNPKIELLFSHLLTAQKVWLNRCLNLQADINIWEVQPNLNEMKLQNKSNWTNYILQLEDIDFDKMISYKNSKGDSFKTSLRDILTHLVNHGTYHRGQIVQLLKEERTQLPVTDYIFWVR</sequence>
<keyword evidence="5" id="KW-1185">Reference proteome</keyword>
<dbReference type="GO" id="GO:0046872">
    <property type="term" value="F:metal ion binding"/>
    <property type="evidence" value="ECO:0007669"/>
    <property type="project" value="UniProtKB-KW"/>
</dbReference>
<feature type="binding site" evidence="3">
    <location>
        <position position="126"/>
    </location>
    <ligand>
        <name>a divalent metal cation</name>
        <dbReference type="ChEBI" id="CHEBI:60240"/>
    </ligand>
</feature>
<dbReference type="InterPro" id="IPR007837">
    <property type="entry name" value="DinB"/>
</dbReference>
<dbReference type="InterPro" id="IPR034660">
    <property type="entry name" value="DinB/YfiT-like"/>
</dbReference>
<evidence type="ECO:0000313" key="5">
    <source>
        <dbReference type="Proteomes" id="UP000308181"/>
    </source>
</evidence>
<protein>
    <submittedName>
        <fullName evidence="4">Damage-inducible protein DinB</fullName>
    </submittedName>
</protein>
<dbReference type="AlphaFoldDB" id="A0A4U1BY55"/>
<dbReference type="EMBL" id="SWBP01000003">
    <property type="protein sequence ID" value="TKB97705.1"/>
    <property type="molecule type" value="Genomic_DNA"/>
</dbReference>
<keyword evidence="2 3" id="KW-0479">Metal-binding</keyword>
<dbReference type="Proteomes" id="UP000308181">
    <property type="component" value="Unassembled WGS sequence"/>
</dbReference>
<feature type="binding site" evidence="3">
    <location>
        <position position="122"/>
    </location>
    <ligand>
        <name>a divalent metal cation</name>
        <dbReference type="ChEBI" id="CHEBI:60240"/>
    </ligand>
</feature>
<comment type="caution">
    <text evidence="4">The sequence shown here is derived from an EMBL/GenBank/DDBJ whole genome shotgun (WGS) entry which is preliminary data.</text>
</comment>
<dbReference type="PANTHER" id="PTHR37302">
    <property type="entry name" value="SLR1116 PROTEIN"/>
    <property type="match status" value="1"/>
</dbReference>
<accession>A0A4U1BY55</accession>
<name>A0A4U1BY55_9SPHI</name>
<dbReference type="Gene3D" id="1.20.120.450">
    <property type="entry name" value="dinb family like domain"/>
    <property type="match status" value="1"/>
</dbReference>
<dbReference type="SUPFAM" id="SSF109854">
    <property type="entry name" value="DinB/YfiT-like putative metalloenzymes"/>
    <property type="match status" value="1"/>
</dbReference>
<dbReference type="Pfam" id="PF05163">
    <property type="entry name" value="DinB"/>
    <property type="match status" value="1"/>
</dbReference>
<comment type="similarity">
    <text evidence="1">Belongs to the DinB family.</text>
</comment>
<organism evidence="4 5">
    <name type="scientific">Pedobacter cryophilus</name>
    <dbReference type="NCBI Taxonomy" id="2571271"/>
    <lineage>
        <taxon>Bacteria</taxon>
        <taxon>Pseudomonadati</taxon>
        <taxon>Bacteroidota</taxon>
        <taxon>Sphingobacteriia</taxon>
        <taxon>Sphingobacteriales</taxon>
        <taxon>Sphingobacteriaceae</taxon>
        <taxon>Pedobacter</taxon>
    </lineage>
</organism>
<proteinExistence type="inferred from homology"/>